<dbReference type="InterPro" id="IPR039650">
    <property type="entry name" value="HdrA-like"/>
</dbReference>
<dbReference type="Gene3D" id="3.50.50.60">
    <property type="entry name" value="FAD/NAD(P)-binding domain"/>
    <property type="match status" value="1"/>
</dbReference>
<dbReference type="EMBL" id="MWBQ01000093">
    <property type="protein sequence ID" value="OQA57314.1"/>
    <property type="molecule type" value="Genomic_DNA"/>
</dbReference>
<dbReference type="GO" id="GO:0016491">
    <property type="term" value="F:oxidoreductase activity"/>
    <property type="evidence" value="ECO:0007669"/>
    <property type="project" value="UniProtKB-KW"/>
</dbReference>
<keyword evidence="3" id="KW-0560">Oxidoreductase</keyword>
<keyword evidence="5" id="KW-0411">Iron-sulfur</keyword>
<dbReference type="Gene3D" id="2.60.120.260">
    <property type="entry name" value="Galactose-binding domain-like"/>
    <property type="match status" value="1"/>
</dbReference>
<dbReference type="AlphaFoldDB" id="A0A1V5SSM4"/>
<dbReference type="InterPro" id="IPR008979">
    <property type="entry name" value="Galactose-bd-like_sf"/>
</dbReference>
<sequence>MNEQYDLIVVGGGLAGTCAAVAAARLGCRVALVQNRPVLGGNSSSEIRVPVGGACDFNPWARETGLLEEFFLEDRFQDPARIWTGHGSSTWDYILYKAAANEKNLDLYIDTPAQKVLMSETNPKFIDSIVSYENGSEKEIVLQGRLFIDATGDGVIAYQAGAEFRMGREARSEFEESLAPEKADSYTQGSSLLFHAKDVGFPVPFTPPEWVPQLTSDEDLAFRTHHDVEAGYWWIEIGNPPYNTITDHANIRKELIKMVLAVWNHIKNHGDHQADHLVLDWIGMVPGKRESRRIMGDYIMKEKDVTYGSLFDDRVAYGGWFVDIHTPGGILTKDLPPEPSFPGKSEEIGKRQATVYSIPFRSLYSKDIPNLMMAGRDISVTHVALGTTRLMGTCSTIGQATGAAAYLCTKYSLQPRDLYPEKIHELQQLLLKQDGFIPQIKNSDPKDLARDARITASSSAKLQIAQGDLATEYDHPRQRTISMTGLETERALIFPITSDHIDSIDLYIESHLHESAEIEVTLKKAMHIWDYDGSEGILTKQKVAVPPSGVSWVKVPFNLSVDPKSFYIITARSQTGIFWRYHKKPPVGTAALSKEKNKWTSTKGAYTIRIYPEVFPYEAENILSGVSRPENWTNIWISDPSQGMPQTVTLEFPVETTFNTVYLTFDTNLTQTHMSTPPLYCFPECVKDYSISYDTQGTWKEILHCHDNYQRRRIHRFSPITTQKLQIEIYATHGDPSARIYEIRVYNE</sequence>
<evidence type="ECO:0000256" key="5">
    <source>
        <dbReference type="ARBA" id="ARBA00023014"/>
    </source>
</evidence>
<comment type="caution">
    <text evidence="6">The sequence shown here is derived from an EMBL/GenBank/DDBJ whole genome shotgun (WGS) entry which is preliminary data.</text>
</comment>
<keyword evidence="2" id="KW-0479">Metal-binding</keyword>
<protein>
    <submittedName>
        <fullName evidence="6">Tricarballylate dehydrogenase</fullName>
    </submittedName>
</protein>
<gene>
    <name evidence="6" type="ORF">BWY41_01289</name>
</gene>
<dbReference type="PANTHER" id="PTHR43498">
    <property type="entry name" value="FERREDOXIN:COB-COM HETERODISULFIDE REDUCTASE SUBUNIT A"/>
    <property type="match status" value="1"/>
</dbReference>
<proteinExistence type="predicted"/>
<evidence type="ECO:0000256" key="3">
    <source>
        <dbReference type="ARBA" id="ARBA00023002"/>
    </source>
</evidence>
<dbReference type="SUPFAM" id="SSF51905">
    <property type="entry name" value="FAD/NAD(P)-binding domain"/>
    <property type="match status" value="1"/>
</dbReference>
<accession>A0A1V5SSM4</accession>
<evidence type="ECO:0000256" key="2">
    <source>
        <dbReference type="ARBA" id="ARBA00022723"/>
    </source>
</evidence>
<keyword evidence="4" id="KW-0408">Iron</keyword>
<dbReference type="GO" id="GO:0046872">
    <property type="term" value="F:metal ion binding"/>
    <property type="evidence" value="ECO:0007669"/>
    <property type="project" value="UniProtKB-KW"/>
</dbReference>
<dbReference type="Pfam" id="PF12831">
    <property type="entry name" value="FAD_oxidored"/>
    <property type="match status" value="1"/>
</dbReference>
<evidence type="ECO:0000256" key="4">
    <source>
        <dbReference type="ARBA" id="ARBA00023004"/>
    </source>
</evidence>
<name>A0A1V5SSM4_9BACT</name>
<organism evidence="6">
    <name type="scientific">Candidatus Atribacter allofermentans</name>
    <dbReference type="NCBI Taxonomy" id="1852833"/>
    <lineage>
        <taxon>Bacteria</taxon>
        <taxon>Pseudomonadati</taxon>
        <taxon>Atribacterota</taxon>
        <taxon>Atribacteria</taxon>
        <taxon>Atribacterales</taxon>
        <taxon>Atribacteraceae</taxon>
        <taxon>Atribacter</taxon>
    </lineage>
</organism>
<reference evidence="6" key="1">
    <citation type="submission" date="2017-02" db="EMBL/GenBank/DDBJ databases">
        <title>Delving into the versatile metabolic prowess of the omnipresent phylum Bacteroidetes.</title>
        <authorList>
            <person name="Nobu M.K."/>
            <person name="Mei R."/>
            <person name="Narihiro T."/>
            <person name="Kuroda K."/>
            <person name="Liu W.-T."/>
        </authorList>
    </citation>
    <scope>NUCLEOTIDE SEQUENCE</scope>
    <source>
        <strain evidence="6">ADurb.Bin276</strain>
    </source>
</reference>
<dbReference type="GO" id="GO:0051539">
    <property type="term" value="F:4 iron, 4 sulfur cluster binding"/>
    <property type="evidence" value="ECO:0007669"/>
    <property type="project" value="UniProtKB-KW"/>
</dbReference>
<evidence type="ECO:0000256" key="1">
    <source>
        <dbReference type="ARBA" id="ARBA00022485"/>
    </source>
</evidence>
<dbReference type="Proteomes" id="UP000485569">
    <property type="component" value="Unassembled WGS sequence"/>
</dbReference>
<dbReference type="SUPFAM" id="SSF49785">
    <property type="entry name" value="Galactose-binding domain-like"/>
    <property type="match status" value="1"/>
</dbReference>
<dbReference type="InterPro" id="IPR036188">
    <property type="entry name" value="FAD/NAD-bd_sf"/>
</dbReference>
<evidence type="ECO:0000313" key="6">
    <source>
        <dbReference type="EMBL" id="OQA57314.1"/>
    </source>
</evidence>
<keyword evidence="1" id="KW-0004">4Fe-4S</keyword>
<dbReference type="PANTHER" id="PTHR43498:SF1">
    <property type="entry name" value="COB--COM HETERODISULFIDE REDUCTASE IRON-SULFUR SUBUNIT A"/>
    <property type="match status" value="1"/>
</dbReference>